<gene>
    <name evidence="1" type="ORF">ACFPZ3_63850</name>
</gene>
<evidence type="ECO:0000313" key="1">
    <source>
        <dbReference type="EMBL" id="MFC5834752.1"/>
    </source>
</evidence>
<evidence type="ECO:0000313" key="2">
    <source>
        <dbReference type="Proteomes" id="UP001596058"/>
    </source>
</evidence>
<dbReference type="Proteomes" id="UP001596058">
    <property type="component" value="Unassembled WGS sequence"/>
</dbReference>
<dbReference type="RefSeq" id="WP_379524163.1">
    <property type="nucleotide sequence ID" value="NZ_JBHSPA010000115.1"/>
</dbReference>
<dbReference type="InterPro" id="IPR045990">
    <property type="entry name" value="DUF5946"/>
</dbReference>
<proteinExistence type="predicted"/>
<dbReference type="Pfam" id="PF19371">
    <property type="entry name" value="DUF5946"/>
    <property type="match status" value="1"/>
</dbReference>
<name>A0ABW1DAB6_9ACTN</name>
<keyword evidence="2" id="KW-1185">Reference proteome</keyword>
<reference evidence="2" key="1">
    <citation type="journal article" date="2019" name="Int. J. Syst. Evol. Microbiol.">
        <title>The Global Catalogue of Microorganisms (GCM) 10K type strain sequencing project: providing services to taxonomists for standard genome sequencing and annotation.</title>
        <authorList>
            <consortium name="The Broad Institute Genomics Platform"/>
            <consortium name="The Broad Institute Genome Sequencing Center for Infectious Disease"/>
            <person name="Wu L."/>
            <person name="Ma J."/>
        </authorList>
    </citation>
    <scope>NUCLEOTIDE SEQUENCE [LARGE SCALE GENOMIC DNA]</scope>
    <source>
        <strain evidence="2">CCUG 53903</strain>
    </source>
</reference>
<accession>A0ABW1DAB6</accession>
<dbReference type="EMBL" id="JBHSPA010000115">
    <property type="protein sequence ID" value="MFC5834752.1"/>
    <property type="molecule type" value="Genomic_DNA"/>
</dbReference>
<sequence length="167" mass="18372">MTESPVGDHCDCGAVAGPLGVCVDYYHAILSEEQADPHMYRWHAPVVCAYLLQHPSRADEKYLDGQFRQMQLYVDKGLDALLRVAAHQVARNKHGARLNYDMAPLAAYEPLPPGGPPRHFRATFSGLPLRDGSFVADGYLAYGHHIETIAEATVDAWRSIQAPGFVG</sequence>
<comment type="caution">
    <text evidence="1">The sequence shown here is derived from an EMBL/GenBank/DDBJ whole genome shotgun (WGS) entry which is preliminary data.</text>
</comment>
<organism evidence="1 2">
    <name type="scientific">Nonomuraea insulae</name>
    <dbReference type="NCBI Taxonomy" id="1616787"/>
    <lineage>
        <taxon>Bacteria</taxon>
        <taxon>Bacillati</taxon>
        <taxon>Actinomycetota</taxon>
        <taxon>Actinomycetes</taxon>
        <taxon>Streptosporangiales</taxon>
        <taxon>Streptosporangiaceae</taxon>
        <taxon>Nonomuraea</taxon>
    </lineage>
</organism>
<protein>
    <submittedName>
        <fullName evidence="1">DUF5946 family protein</fullName>
    </submittedName>
</protein>